<accession>A0ABU6S2G7</accession>
<protein>
    <recommendedName>
        <fullName evidence="3">RRM domain-containing protein</fullName>
    </recommendedName>
</protein>
<evidence type="ECO:0000256" key="1">
    <source>
        <dbReference type="ARBA" id="ARBA00022884"/>
    </source>
</evidence>
<evidence type="ECO:0000313" key="5">
    <source>
        <dbReference type="Proteomes" id="UP001341840"/>
    </source>
</evidence>
<comment type="caution">
    <text evidence="4">The sequence shown here is derived from an EMBL/GenBank/DDBJ whole genome shotgun (WGS) entry which is preliminary data.</text>
</comment>
<proteinExistence type="predicted"/>
<sequence>MAFLRRAGNMLRQATTRKFVSDFCSINSVFRSVRCMSNAPSSKLYIGGISHSNDEQSLRQVFGKYGDVVDAKIIVDRDSGRSRGFGIVIYRSVEEASSAIQALNGQRKERTPLSLFLVFNQKT</sequence>
<dbReference type="InterPro" id="IPR052462">
    <property type="entry name" value="SLIRP/GR-RBP-like"/>
</dbReference>
<dbReference type="InterPro" id="IPR000504">
    <property type="entry name" value="RRM_dom"/>
</dbReference>
<dbReference type="PANTHER" id="PTHR48027">
    <property type="entry name" value="HETEROGENEOUS NUCLEAR RIBONUCLEOPROTEIN 87F-RELATED"/>
    <property type="match status" value="1"/>
</dbReference>
<dbReference type="Proteomes" id="UP001341840">
    <property type="component" value="Unassembled WGS sequence"/>
</dbReference>
<gene>
    <name evidence="4" type="ORF">PIB30_002193</name>
</gene>
<feature type="domain" description="RRM" evidence="3">
    <location>
        <begin position="42"/>
        <end position="120"/>
    </location>
</feature>
<dbReference type="PROSITE" id="PS50102">
    <property type="entry name" value="RRM"/>
    <property type="match status" value="1"/>
</dbReference>
<dbReference type="EMBL" id="JASCZI010060419">
    <property type="protein sequence ID" value="MED6130601.1"/>
    <property type="molecule type" value="Genomic_DNA"/>
</dbReference>
<dbReference type="InterPro" id="IPR035979">
    <property type="entry name" value="RBD_domain_sf"/>
</dbReference>
<keyword evidence="5" id="KW-1185">Reference proteome</keyword>
<evidence type="ECO:0000313" key="4">
    <source>
        <dbReference type="EMBL" id="MED6130601.1"/>
    </source>
</evidence>
<dbReference type="Gene3D" id="3.30.70.330">
    <property type="match status" value="1"/>
</dbReference>
<dbReference type="SUPFAM" id="SSF54928">
    <property type="entry name" value="RNA-binding domain, RBD"/>
    <property type="match status" value="1"/>
</dbReference>
<dbReference type="InterPro" id="IPR012677">
    <property type="entry name" value="Nucleotide-bd_a/b_plait_sf"/>
</dbReference>
<name>A0ABU6S2G7_9FABA</name>
<evidence type="ECO:0000256" key="2">
    <source>
        <dbReference type="PROSITE-ProRule" id="PRU00176"/>
    </source>
</evidence>
<evidence type="ECO:0000259" key="3">
    <source>
        <dbReference type="PROSITE" id="PS50102"/>
    </source>
</evidence>
<keyword evidence="1 2" id="KW-0694">RNA-binding</keyword>
<organism evidence="4 5">
    <name type="scientific">Stylosanthes scabra</name>
    <dbReference type="NCBI Taxonomy" id="79078"/>
    <lineage>
        <taxon>Eukaryota</taxon>
        <taxon>Viridiplantae</taxon>
        <taxon>Streptophyta</taxon>
        <taxon>Embryophyta</taxon>
        <taxon>Tracheophyta</taxon>
        <taxon>Spermatophyta</taxon>
        <taxon>Magnoliopsida</taxon>
        <taxon>eudicotyledons</taxon>
        <taxon>Gunneridae</taxon>
        <taxon>Pentapetalae</taxon>
        <taxon>rosids</taxon>
        <taxon>fabids</taxon>
        <taxon>Fabales</taxon>
        <taxon>Fabaceae</taxon>
        <taxon>Papilionoideae</taxon>
        <taxon>50 kb inversion clade</taxon>
        <taxon>dalbergioids sensu lato</taxon>
        <taxon>Dalbergieae</taxon>
        <taxon>Pterocarpus clade</taxon>
        <taxon>Stylosanthes</taxon>
    </lineage>
</organism>
<reference evidence="4 5" key="1">
    <citation type="journal article" date="2023" name="Plants (Basel)">
        <title>Bridging the Gap: Combining Genomics and Transcriptomics Approaches to Understand Stylosanthes scabra, an Orphan Legume from the Brazilian Caatinga.</title>
        <authorList>
            <person name="Ferreira-Neto J.R.C."/>
            <person name="da Silva M.D."/>
            <person name="Binneck E."/>
            <person name="de Melo N.F."/>
            <person name="da Silva R.H."/>
            <person name="de Melo A.L.T.M."/>
            <person name="Pandolfi V."/>
            <person name="Bustamante F.O."/>
            <person name="Brasileiro-Vidal A.C."/>
            <person name="Benko-Iseppon A.M."/>
        </authorList>
    </citation>
    <scope>NUCLEOTIDE SEQUENCE [LARGE SCALE GENOMIC DNA]</scope>
    <source>
        <tissue evidence="4">Leaves</tissue>
    </source>
</reference>
<dbReference type="SMART" id="SM00360">
    <property type="entry name" value="RRM"/>
    <property type="match status" value="1"/>
</dbReference>
<dbReference type="Pfam" id="PF00076">
    <property type="entry name" value="RRM_1"/>
    <property type="match status" value="1"/>
</dbReference>